<evidence type="ECO:0008006" key="5">
    <source>
        <dbReference type="Google" id="ProtNLM"/>
    </source>
</evidence>
<organism evidence="3 4">
    <name type="scientific">Pseudomonas syringae pv. actinidiae</name>
    <dbReference type="NCBI Taxonomy" id="103796"/>
    <lineage>
        <taxon>Bacteria</taxon>
        <taxon>Pseudomonadati</taxon>
        <taxon>Pseudomonadota</taxon>
        <taxon>Gammaproteobacteria</taxon>
        <taxon>Pseudomonadales</taxon>
        <taxon>Pseudomonadaceae</taxon>
        <taxon>Pseudomonas</taxon>
        <taxon>Pseudomonas syringae</taxon>
    </lineage>
</organism>
<feature type="region of interest" description="Disordered" evidence="1">
    <location>
        <begin position="1"/>
        <end position="25"/>
    </location>
</feature>
<evidence type="ECO:0000256" key="2">
    <source>
        <dbReference type="SAM" id="Phobius"/>
    </source>
</evidence>
<dbReference type="Pfam" id="PF13163">
    <property type="entry name" value="DUF3999"/>
    <property type="match status" value="1"/>
</dbReference>
<dbReference type="EMBL" id="RBRZ01000057">
    <property type="protein sequence ID" value="RMR57932.1"/>
    <property type="molecule type" value="Genomic_DNA"/>
</dbReference>
<accession>A0A7Z6Y2V3</accession>
<sequence length="551" mass="60107">MDADGAGPDDRRSYAQQPRALAGRRSIDRCGGDQAILRRAEQPWWHGAHRLVHRCWHSATGGGIFRTIAAETPCQKGRRRTRSRPDRRAGYAMRKTFLSHPAMKIAVLGLALCTAITAVAQDKPTDFASQTPLSLSGDGPWYRIELPLAVQLNARQSDLGDLRVFNAEGQPQAYSITPRQPAREQEPTPIPVKWFALYSTQEAGDAAPVIRIERSSNGSVIEVQPQSDIEAGEEVLRGWLLDTSAIKAPLEQLVIDWSTEREGFQNFSIEASDDLQHWRNWGEGQVARLSFADEVIEQREVGLPGQSARYLRLLWRAPHSAPLLISAHLLSASTESPTPPLTWSPPVKGVVESPNEYVWQLPSGLPVGRVKVDIAQPNSLAPATLYGRMDAKQPWQPISSGLLYRLSQNNSDVLQDQLQLSGRIVQQLKLVVDDRGGGLGSEAPQLSVAVPATEIVFLARGEGPFTLAIGNPNVKAANLSLATLIPDLSPEKLASLGTAKPATASVANMATAPVVTPQSMDFKRLGLWAVLLLGVVFLGWMAFSTLRASKR</sequence>
<keyword evidence="2" id="KW-0472">Membrane</keyword>
<name>A0A7Z6Y2V3_PSESF</name>
<proteinExistence type="predicted"/>
<gene>
    <name evidence="3" type="ORF">ALP83_01222</name>
</gene>
<dbReference type="AlphaFoldDB" id="A0A7Z6Y2V3"/>
<dbReference type="Proteomes" id="UP000281806">
    <property type="component" value="Unassembled WGS sequence"/>
</dbReference>
<feature type="transmembrane region" description="Helical" evidence="2">
    <location>
        <begin position="525"/>
        <end position="543"/>
    </location>
</feature>
<reference evidence="3 4" key="1">
    <citation type="submission" date="2018-08" db="EMBL/GenBank/DDBJ databases">
        <title>Recombination of ecologically and evolutionarily significant loci maintains genetic cohesion in the Pseudomonas syringae species complex.</title>
        <authorList>
            <person name="Dillon M."/>
            <person name="Thakur S."/>
            <person name="Almeida R.N.D."/>
            <person name="Weir B.S."/>
            <person name="Guttman D.S."/>
        </authorList>
    </citation>
    <scope>NUCLEOTIDE SEQUENCE [LARGE SCALE GENOMIC DNA]</scope>
    <source>
        <strain evidence="3 4">ICMP 19198</strain>
    </source>
</reference>
<evidence type="ECO:0000313" key="4">
    <source>
        <dbReference type="Proteomes" id="UP000281806"/>
    </source>
</evidence>
<evidence type="ECO:0000313" key="3">
    <source>
        <dbReference type="EMBL" id="RMR57932.1"/>
    </source>
</evidence>
<keyword evidence="2" id="KW-0812">Transmembrane</keyword>
<keyword evidence="2" id="KW-1133">Transmembrane helix</keyword>
<comment type="caution">
    <text evidence="3">The sequence shown here is derived from an EMBL/GenBank/DDBJ whole genome shotgun (WGS) entry which is preliminary data.</text>
</comment>
<dbReference type="InterPro" id="IPR025060">
    <property type="entry name" value="DUF3999"/>
</dbReference>
<evidence type="ECO:0000256" key="1">
    <source>
        <dbReference type="SAM" id="MobiDB-lite"/>
    </source>
</evidence>
<protein>
    <recommendedName>
        <fullName evidence="5">Transmembrane protein</fullName>
    </recommendedName>
</protein>